<evidence type="ECO:0000313" key="3">
    <source>
        <dbReference type="Proteomes" id="UP000615687"/>
    </source>
</evidence>
<evidence type="ECO:0000259" key="1">
    <source>
        <dbReference type="Pfam" id="PF13411"/>
    </source>
</evidence>
<reference evidence="2 3" key="1">
    <citation type="submission" date="2020-09" db="EMBL/GenBank/DDBJ databases">
        <title>The genome sequence of type strain Labrenzia polysiphoniae KACC 19711.</title>
        <authorList>
            <person name="Liu Y."/>
        </authorList>
    </citation>
    <scope>NUCLEOTIDE SEQUENCE [LARGE SCALE GENOMIC DNA]</scope>
    <source>
        <strain evidence="2 3">KACC 19711</strain>
    </source>
</reference>
<feature type="domain" description="HTH merR-type" evidence="1">
    <location>
        <begin position="16"/>
        <end position="70"/>
    </location>
</feature>
<gene>
    <name evidence="2" type="ORF">IG617_15825</name>
</gene>
<dbReference type="SUPFAM" id="SSF46955">
    <property type="entry name" value="Putative DNA-binding domain"/>
    <property type="match status" value="1"/>
</dbReference>
<dbReference type="Proteomes" id="UP000615687">
    <property type="component" value="Unassembled WGS sequence"/>
</dbReference>
<dbReference type="Pfam" id="PF13411">
    <property type="entry name" value="MerR_1"/>
    <property type="match status" value="1"/>
</dbReference>
<evidence type="ECO:0000313" key="2">
    <source>
        <dbReference type="EMBL" id="MBD8877765.1"/>
    </source>
</evidence>
<protein>
    <submittedName>
        <fullName evidence="2">MerR family transcriptional regulator</fullName>
    </submittedName>
</protein>
<accession>A0ABR9CCY2</accession>
<dbReference type="EMBL" id="JACYXJ010000006">
    <property type="protein sequence ID" value="MBD8877765.1"/>
    <property type="molecule type" value="Genomic_DNA"/>
</dbReference>
<sequence length="170" mass="19028">MERSVTTLASLLKRKFTASQVAAVAGMNIETLRVWRRRKHVVLEADGPGWTRFTFNDLMLVVTYHRLVQSHCSHAMAEMIAGHVLIGLKDRWEEVLNADTGVFCFCNMHHDTADLDIQTIFGLEALNMKMSAALRDPERGPAYQIVDCSAVLQNVLTKATALDRDTAKAK</sequence>
<dbReference type="InterPro" id="IPR000551">
    <property type="entry name" value="MerR-type_HTH_dom"/>
</dbReference>
<keyword evidence="3" id="KW-1185">Reference proteome</keyword>
<comment type="caution">
    <text evidence="2">The sequence shown here is derived from an EMBL/GenBank/DDBJ whole genome shotgun (WGS) entry which is preliminary data.</text>
</comment>
<proteinExistence type="predicted"/>
<organism evidence="2 3">
    <name type="scientific">Roseibium polysiphoniae</name>
    <dbReference type="NCBI Taxonomy" id="2571221"/>
    <lineage>
        <taxon>Bacteria</taxon>
        <taxon>Pseudomonadati</taxon>
        <taxon>Pseudomonadota</taxon>
        <taxon>Alphaproteobacteria</taxon>
        <taxon>Hyphomicrobiales</taxon>
        <taxon>Stappiaceae</taxon>
        <taxon>Roseibium</taxon>
    </lineage>
</organism>
<dbReference type="InterPro" id="IPR009061">
    <property type="entry name" value="DNA-bd_dom_put_sf"/>
</dbReference>
<name>A0ABR9CCY2_9HYPH</name>